<organism evidence="1 2">
    <name type="scientific">Hydnomerulius pinastri MD-312</name>
    <dbReference type="NCBI Taxonomy" id="994086"/>
    <lineage>
        <taxon>Eukaryota</taxon>
        <taxon>Fungi</taxon>
        <taxon>Dikarya</taxon>
        <taxon>Basidiomycota</taxon>
        <taxon>Agaricomycotina</taxon>
        <taxon>Agaricomycetes</taxon>
        <taxon>Agaricomycetidae</taxon>
        <taxon>Boletales</taxon>
        <taxon>Boletales incertae sedis</taxon>
        <taxon>Leucogyrophana</taxon>
    </lineage>
</organism>
<reference evidence="1 2" key="1">
    <citation type="submission" date="2014-04" db="EMBL/GenBank/DDBJ databases">
        <title>Evolutionary Origins and Diversification of the Mycorrhizal Mutualists.</title>
        <authorList>
            <consortium name="DOE Joint Genome Institute"/>
            <consortium name="Mycorrhizal Genomics Consortium"/>
            <person name="Kohler A."/>
            <person name="Kuo A."/>
            <person name="Nagy L.G."/>
            <person name="Floudas D."/>
            <person name="Copeland A."/>
            <person name="Barry K.W."/>
            <person name="Cichocki N."/>
            <person name="Veneault-Fourrey C."/>
            <person name="LaButti K."/>
            <person name="Lindquist E.A."/>
            <person name="Lipzen A."/>
            <person name="Lundell T."/>
            <person name="Morin E."/>
            <person name="Murat C."/>
            <person name="Riley R."/>
            <person name="Ohm R."/>
            <person name="Sun H."/>
            <person name="Tunlid A."/>
            <person name="Henrissat B."/>
            <person name="Grigoriev I.V."/>
            <person name="Hibbett D.S."/>
            <person name="Martin F."/>
        </authorList>
    </citation>
    <scope>NUCLEOTIDE SEQUENCE [LARGE SCALE GENOMIC DNA]</scope>
    <source>
        <strain evidence="1 2">MD-312</strain>
    </source>
</reference>
<proteinExistence type="predicted"/>
<dbReference type="Proteomes" id="UP000053820">
    <property type="component" value="Unassembled WGS sequence"/>
</dbReference>
<dbReference type="AlphaFoldDB" id="A0A0C9W5D1"/>
<accession>A0A0C9W5D1</accession>
<dbReference type="OrthoDB" id="2596179at2759"/>
<name>A0A0C9W5D1_9AGAM</name>
<evidence type="ECO:0000313" key="2">
    <source>
        <dbReference type="Proteomes" id="UP000053820"/>
    </source>
</evidence>
<evidence type="ECO:0000313" key="1">
    <source>
        <dbReference type="EMBL" id="KIJ57726.1"/>
    </source>
</evidence>
<dbReference type="EMBL" id="KN840153">
    <property type="protein sequence ID" value="KIJ57726.1"/>
    <property type="molecule type" value="Genomic_DNA"/>
</dbReference>
<protein>
    <submittedName>
        <fullName evidence="1">Uncharacterized protein</fullName>
    </submittedName>
</protein>
<gene>
    <name evidence="1" type="ORF">HYDPIDRAFT_103934</name>
</gene>
<sequence>MLVPTYLPHILYSTALTSVSIHLLWQRKSTEEDRARHNAQISILEDLAQQLRSGIRTTDEEVSRLRNLARTHGEGEAQKLPANQTGIQWSDVVWGRKVADRGTSSEWEQKDLQQSMWPCFSTFVHTTDSPT</sequence>
<keyword evidence="2" id="KW-1185">Reference proteome</keyword>
<dbReference type="HOGENOM" id="CLU_119662_0_0_1"/>